<dbReference type="RefSeq" id="WP_116687187.1">
    <property type="nucleotide sequence ID" value="NZ_CAWNYD010000004.1"/>
</dbReference>
<dbReference type="Pfam" id="PF01924">
    <property type="entry name" value="HypD"/>
    <property type="match status" value="1"/>
</dbReference>
<evidence type="ECO:0000256" key="1">
    <source>
        <dbReference type="ARBA" id="ARBA00007888"/>
    </source>
</evidence>
<dbReference type="GO" id="GO:0005506">
    <property type="term" value="F:iron ion binding"/>
    <property type="evidence" value="ECO:0007669"/>
    <property type="project" value="TreeGrafter"/>
</dbReference>
<dbReference type="OrthoDB" id="9770424at2"/>
<comment type="caution">
    <text evidence="5">The sequence shown here is derived from an EMBL/GenBank/DDBJ whole genome shotgun (WGS) entry which is preliminary data.</text>
</comment>
<dbReference type="InterPro" id="IPR042244">
    <property type="entry name" value="HypD_2_sf"/>
</dbReference>
<dbReference type="NCBIfam" id="TIGR00075">
    <property type="entry name" value="hypD"/>
    <property type="match status" value="1"/>
</dbReference>
<gene>
    <name evidence="5" type="ORF">DC094_11125</name>
</gene>
<dbReference type="GO" id="GO:0051539">
    <property type="term" value="F:4 iron, 4 sulfur cluster binding"/>
    <property type="evidence" value="ECO:0007669"/>
    <property type="project" value="TreeGrafter"/>
</dbReference>
<organism evidence="5 6">
    <name type="scientific">Pelagibaculum spongiae</name>
    <dbReference type="NCBI Taxonomy" id="2080658"/>
    <lineage>
        <taxon>Bacteria</taxon>
        <taxon>Pseudomonadati</taxon>
        <taxon>Pseudomonadota</taxon>
        <taxon>Gammaproteobacteria</taxon>
        <taxon>Oceanospirillales</taxon>
        <taxon>Pelagibaculum</taxon>
    </lineage>
</organism>
<dbReference type="Proteomes" id="UP000244906">
    <property type="component" value="Unassembled WGS sequence"/>
</dbReference>
<name>A0A2V1GZJ7_9GAMM</name>
<dbReference type="InterPro" id="IPR042243">
    <property type="entry name" value="HypD_1"/>
</dbReference>
<proteinExistence type="inferred from homology"/>
<evidence type="ECO:0000313" key="6">
    <source>
        <dbReference type="Proteomes" id="UP000244906"/>
    </source>
</evidence>
<keyword evidence="6" id="KW-1185">Reference proteome</keyword>
<keyword evidence="2" id="KW-0479">Metal-binding</keyword>
<dbReference type="Gene3D" id="3.40.50.11750">
    <property type="entry name" value="HypD, alpha/beta domain 1"/>
    <property type="match status" value="2"/>
</dbReference>
<dbReference type="GO" id="GO:0070025">
    <property type="term" value="F:carbon monoxide binding"/>
    <property type="evidence" value="ECO:0007669"/>
    <property type="project" value="TreeGrafter"/>
</dbReference>
<dbReference type="PANTHER" id="PTHR30149">
    <property type="entry name" value="HYDROGENASE PROTEIN ASSEMBLY PROTEIN HYPD"/>
    <property type="match status" value="1"/>
</dbReference>
<comment type="similarity">
    <text evidence="1 4">Belongs to the HypD family.</text>
</comment>
<keyword evidence="3" id="KW-0408">Iron</keyword>
<dbReference type="PIRSF" id="PIRSF005622">
    <property type="entry name" value="Hydrgn_mat_hypD"/>
    <property type="match status" value="1"/>
</dbReference>
<protein>
    <recommendedName>
        <fullName evidence="4">Hydrogenase maturation factor</fullName>
    </recommendedName>
</protein>
<evidence type="ECO:0000313" key="5">
    <source>
        <dbReference type="EMBL" id="PVZ68802.1"/>
    </source>
</evidence>
<dbReference type="AlphaFoldDB" id="A0A2V1GZJ7"/>
<accession>A0A2V1GZJ7</accession>
<sequence length="373" mass="41734">MKYIDEYRDPDLAKKIVADIKNEVDPNRQYRFMEFCGGHTHAFFRFGVPDLLPDNLKLVHGPGCPVCVLPMSRLDLAIELAEKPNVILCSYGDMMRVPGSGRKSLLTARSNGADVRMVYSALDAIRLAQENPQREVVFFGIGFETTTPPSALLLKQAEKLGIENLSLFCNHLLTPSAIASILDSPEIRDLDRLKLDGFLGPAHVSTVIGCQPFEYFASEYQKPVVIAGFEPVDLLQAVLMLVRQVNDGRHEIENEYARAVTHHGNQKAKAIVAECFELKKTFEWRGLGYVPYSGLKIKKQFSKFDAEVKFSLQAKEAKENRACECPGILRGVKEPQDCKLFGKVCTPDHPIGACMVSSEGACAAWYRYRRNNM</sequence>
<evidence type="ECO:0000256" key="2">
    <source>
        <dbReference type="ARBA" id="ARBA00022723"/>
    </source>
</evidence>
<dbReference type="GO" id="GO:0051604">
    <property type="term" value="P:protein maturation"/>
    <property type="evidence" value="ECO:0007669"/>
    <property type="project" value="TreeGrafter"/>
</dbReference>
<reference evidence="5 6" key="1">
    <citation type="submission" date="2018-04" db="EMBL/GenBank/DDBJ databases">
        <title>Thalassorhabdus spongiae gen. nov., sp. nov., isolated from a marine sponge in South-West Iceland.</title>
        <authorList>
            <person name="Knobloch S."/>
            <person name="Daussin A."/>
            <person name="Johannsson R."/>
            <person name="Marteinsson V.T."/>
        </authorList>
    </citation>
    <scope>NUCLEOTIDE SEQUENCE [LARGE SCALE GENOMIC DNA]</scope>
    <source>
        <strain evidence="5 6">Hp12</strain>
    </source>
</reference>
<evidence type="ECO:0000256" key="3">
    <source>
        <dbReference type="ARBA" id="ARBA00023004"/>
    </source>
</evidence>
<dbReference type="PANTHER" id="PTHR30149:SF0">
    <property type="entry name" value="HYDROGENASE MATURATION FACTOR HYPD"/>
    <property type="match status" value="1"/>
</dbReference>
<dbReference type="Gene3D" id="6.10.20.100">
    <property type="match status" value="1"/>
</dbReference>
<dbReference type="EMBL" id="QDDL01000004">
    <property type="protein sequence ID" value="PVZ68802.1"/>
    <property type="molecule type" value="Genomic_DNA"/>
</dbReference>
<dbReference type="InterPro" id="IPR002780">
    <property type="entry name" value="Hyd_form_HypD"/>
</dbReference>
<evidence type="ECO:0000256" key="4">
    <source>
        <dbReference type="PIRNR" id="PIRNR005622"/>
    </source>
</evidence>